<dbReference type="AlphaFoldDB" id="A0A5B8US80"/>
<dbReference type="KEGG" id="mgin:FRZ54_04200"/>
<proteinExistence type="predicted"/>
<protein>
    <submittedName>
        <fullName evidence="2">Uncharacterized protein</fullName>
    </submittedName>
</protein>
<accession>A0A5B8US80</accession>
<dbReference type="EMBL" id="CP042436">
    <property type="protein sequence ID" value="QEC61819.1"/>
    <property type="molecule type" value="Genomic_DNA"/>
</dbReference>
<evidence type="ECO:0000313" key="2">
    <source>
        <dbReference type="EMBL" id="QEC61819.1"/>
    </source>
</evidence>
<evidence type="ECO:0000256" key="1">
    <source>
        <dbReference type="SAM" id="Phobius"/>
    </source>
</evidence>
<organism evidence="2 3">
    <name type="scientific">Mucilaginibacter ginsenosidivorans</name>
    <dbReference type="NCBI Taxonomy" id="398053"/>
    <lineage>
        <taxon>Bacteria</taxon>
        <taxon>Pseudomonadati</taxon>
        <taxon>Bacteroidota</taxon>
        <taxon>Sphingobacteriia</taxon>
        <taxon>Sphingobacteriales</taxon>
        <taxon>Sphingobacteriaceae</taxon>
        <taxon>Mucilaginibacter</taxon>
    </lineage>
</organism>
<dbReference type="Proteomes" id="UP000321479">
    <property type="component" value="Chromosome"/>
</dbReference>
<gene>
    <name evidence="2" type="ORF">FRZ54_04200</name>
</gene>
<name>A0A5B8US80_9SPHI</name>
<keyword evidence="1" id="KW-1133">Transmembrane helix</keyword>
<keyword evidence="3" id="KW-1185">Reference proteome</keyword>
<reference evidence="2 3" key="1">
    <citation type="journal article" date="2017" name="Curr. Microbiol.">
        <title>Mucilaginibacter ginsenosidivorans sp. nov., Isolated from Soil of Ginseng Field.</title>
        <authorList>
            <person name="Kim M.M."/>
            <person name="Siddiqi M.Z."/>
            <person name="Im W.T."/>
        </authorList>
    </citation>
    <scope>NUCLEOTIDE SEQUENCE [LARGE SCALE GENOMIC DNA]</scope>
    <source>
        <strain evidence="2 3">Gsoil 3017</strain>
    </source>
</reference>
<dbReference type="RefSeq" id="WP_147030396.1">
    <property type="nucleotide sequence ID" value="NZ_CP042436.1"/>
</dbReference>
<feature type="transmembrane region" description="Helical" evidence="1">
    <location>
        <begin position="42"/>
        <end position="63"/>
    </location>
</feature>
<feature type="transmembrane region" description="Helical" evidence="1">
    <location>
        <begin position="12"/>
        <end position="30"/>
    </location>
</feature>
<evidence type="ECO:0000313" key="3">
    <source>
        <dbReference type="Proteomes" id="UP000321479"/>
    </source>
</evidence>
<feature type="transmembrane region" description="Helical" evidence="1">
    <location>
        <begin position="75"/>
        <end position="97"/>
    </location>
</feature>
<sequence length="103" mass="11540">MNNILKADTPSSLLIYYIIGLVLLVGAHHLSPTNLAGPGLDLPAFFIYFILALYLFLRTLLRVSKLKRPLTRQMAVNVFLSYIINFIGAAVVIILFFTPSNSW</sequence>
<keyword evidence="1" id="KW-0472">Membrane</keyword>
<keyword evidence="1" id="KW-0812">Transmembrane</keyword>